<dbReference type="InterPro" id="IPR010985">
    <property type="entry name" value="Ribbon_hlx_hlx"/>
</dbReference>
<geneLocation type="plasmid" evidence="1">
    <name>pPM120-2</name>
</geneLocation>
<organism evidence="1">
    <name type="scientific">Serratia marcescens</name>
    <dbReference type="NCBI Taxonomy" id="615"/>
    <lineage>
        <taxon>Bacteria</taxon>
        <taxon>Pseudomonadati</taxon>
        <taxon>Pseudomonadota</taxon>
        <taxon>Gammaproteobacteria</taxon>
        <taxon>Enterobacterales</taxon>
        <taxon>Yersiniaceae</taxon>
        <taxon>Serratia</taxon>
    </lineage>
</organism>
<dbReference type="InterPro" id="IPR010982">
    <property type="entry name" value="Lambda_DNA-bd_dom_sf"/>
</dbReference>
<dbReference type="GO" id="GO:0006355">
    <property type="term" value="P:regulation of DNA-templated transcription"/>
    <property type="evidence" value="ECO:0007669"/>
    <property type="project" value="InterPro"/>
</dbReference>
<reference evidence="1" key="1">
    <citation type="submission" date="2018-06" db="EMBL/GenBank/DDBJ databases">
        <title>Sequence analysis of plasmid pPM120-2 from Serratia marcescens clinical isolate.</title>
        <authorList>
            <person name="Celejewski-Marciniak P."/>
            <person name="Wroblewska M."/>
        </authorList>
    </citation>
    <scope>NUCLEOTIDE SEQUENCE</scope>
    <source>
        <strain evidence="1">S120</strain>
        <plasmid evidence="1">pPM120-2</plasmid>
    </source>
</reference>
<protein>
    <submittedName>
        <fullName evidence="1">Uncharacterized protein</fullName>
    </submittedName>
</protein>
<evidence type="ECO:0000313" key="1">
    <source>
        <dbReference type="EMBL" id="AYM50896.1"/>
    </source>
</evidence>
<dbReference type="SUPFAM" id="SSF47413">
    <property type="entry name" value="lambda repressor-like DNA-binding domains"/>
    <property type="match status" value="1"/>
</dbReference>
<keyword evidence="1" id="KW-0614">Plasmid</keyword>
<sequence length="320" mass="35729">MHKEGVMAKIQARNVDDALFARIEQSAMKNERSLEGEIRLALARQYPAGTTSPEILSSRQQWQKECGGRLRALFDRLSADGFFPGAGHPGPTRIADQVRIAHRLHVSPGLILDCIDGAGELTRDLAERIESRFGTSADWLTTGDGMMFPLVILGTYSGVSWEEFFFPDDDERYVFEFIRIDGGRHDGTLMILRQHEQNGRITAGVVTEAFFLGAGMGSGGYGNLKDFLLFLRQHCGNLVMNAYVFSPPEPDFDFWSVMGQHHPVWFRDAKRRSPSRWLQQVLSGEDPGEWFQGGWTPILKEVAAATGPETASGHTDPQEE</sequence>
<dbReference type="SUPFAM" id="SSF47598">
    <property type="entry name" value="Ribbon-helix-helix"/>
    <property type="match status" value="1"/>
</dbReference>
<proteinExistence type="predicted"/>
<dbReference type="GO" id="GO:0003677">
    <property type="term" value="F:DNA binding"/>
    <property type="evidence" value="ECO:0007669"/>
    <property type="project" value="InterPro"/>
</dbReference>
<dbReference type="AlphaFoldDB" id="A0A3G2CE16"/>
<name>A0A3G2CE16_SERMA</name>
<dbReference type="EMBL" id="MH569712">
    <property type="protein sequence ID" value="AYM50896.1"/>
    <property type="molecule type" value="Genomic_DNA"/>
</dbReference>
<accession>A0A3G2CE16</accession>